<name>A0ABQ2VZH3_9ACTN</name>
<dbReference type="EMBL" id="BMTF01000009">
    <property type="protein sequence ID" value="GGV85672.1"/>
    <property type="molecule type" value="Genomic_DNA"/>
</dbReference>
<evidence type="ECO:0000313" key="2">
    <source>
        <dbReference type="Proteomes" id="UP000660675"/>
    </source>
</evidence>
<dbReference type="Proteomes" id="UP000660675">
    <property type="component" value="Unassembled WGS sequence"/>
</dbReference>
<protein>
    <submittedName>
        <fullName evidence="1">Uncharacterized protein</fullName>
    </submittedName>
</protein>
<reference evidence="2" key="1">
    <citation type="journal article" date="2019" name="Int. J. Syst. Evol. Microbiol.">
        <title>The Global Catalogue of Microorganisms (GCM) 10K type strain sequencing project: providing services to taxonomists for standard genome sequencing and annotation.</title>
        <authorList>
            <consortium name="The Broad Institute Genomics Platform"/>
            <consortium name="The Broad Institute Genome Sequencing Center for Infectious Disease"/>
            <person name="Wu L."/>
            <person name="Ma J."/>
        </authorList>
    </citation>
    <scope>NUCLEOTIDE SEQUENCE [LARGE SCALE GENOMIC DNA]</scope>
    <source>
        <strain evidence="2">JCM 4376</strain>
    </source>
</reference>
<sequence>MQAQAFPTWLTRGEAATRNRAASRVERWQAMLSGMSDGRLTIGSRTPVAGLPAWVTPEVKAPAAVPPVPPCQMDG</sequence>
<accession>A0ABQ2VZH3</accession>
<evidence type="ECO:0000313" key="1">
    <source>
        <dbReference type="EMBL" id="GGV85672.1"/>
    </source>
</evidence>
<keyword evidence="2" id="KW-1185">Reference proteome</keyword>
<proteinExistence type="predicted"/>
<comment type="caution">
    <text evidence="1">The sequence shown here is derived from an EMBL/GenBank/DDBJ whole genome shotgun (WGS) entry which is preliminary data.</text>
</comment>
<organism evidence="1 2">
    <name type="scientific">Streptomyces gelaticus</name>
    <dbReference type="NCBI Taxonomy" id="285446"/>
    <lineage>
        <taxon>Bacteria</taxon>
        <taxon>Bacillati</taxon>
        <taxon>Actinomycetota</taxon>
        <taxon>Actinomycetes</taxon>
        <taxon>Kitasatosporales</taxon>
        <taxon>Streptomycetaceae</taxon>
        <taxon>Streptomyces</taxon>
    </lineage>
</organism>
<gene>
    <name evidence="1" type="ORF">GCM10015535_32700</name>
</gene>